<dbReference type="Proteomes" id="UP000676776">
    <property type="component" value="Unassembled WGS sequence"/>
</dbReference>
<evidence type="ECO:0000313" key="1">
    <source>
        <dbReference type="EMBL" id="MBO3116626.1"/>
    </source>
</evidence>
<name>A0ABS3T1K1_9FLAO</name>
<dbReference type="RefSeq" id="WP_208153969.1">
    <property type="nucleotide sequence ID" value="NZ_JAGEVF010000005.1"/>
</dbReference>
<protein>
    <submittedName>
        <fullName evidence="1">DUF4442 domain-containing protein</fullName>
    </submittedName>
</protein>
<proteinExistence type="predicted"/>
<sequence>MDITPSKLNKYLMFKLPAAYFTGVRTTCLDDKKCVVKVKHRWINQNPFNSMFWAVQGMAAELSTGALVMQKIRQSGKKISMLVANNNATFTKKATGKITFTCNDGEKVNEAIAKAIASDEGQTVWLKANGINEQGIEVSSFNFEWTLKVKS</sequence>
<comment type="caution">
    <text evidence="1">The sequence shown here is derived from an EMBL/GenBank/DDBJ whole genome shotgun (WGS) entry which is preliminary data.</text>
</comment>
<reference evidence="1 2" key="1">
    <citation type="submission" date="2021-03" db="EMBL/GenBank/DDBJ databases">
        <title>Winogradskyella sp. nov., isolated from costal sediment.</title>
        <authorList>
            <person name="Gao C."/>
        </authorList>
    </citation>
    <scope>NUCLEOTIDE SEQUENCE [LARGE SCALE GENOMIC DNA]</scope>
    <source>
        <strain evidence="1 2">DF17</strain>
    </source>
</reference>
<dbReference type="SUPFAM" id="SSF54637">
    <property type="entry name" value="Thioesterase/thiol ester dehydrase-isomerase"/>
    <property type="match status" value="1"/>
</dbReference>
<gene>
    <name evidence="1" type="ORF">J4050_07705</name>
</gene>
<keyword evidence="2" id="KW-1185">Reference proteome</keyword>
<dbReference type="InterPro" id="IPR027961">
    <property type="entry name" value="DUF4442"/>
</dbReference>
<dbReference type="InterPro" id="IPR029069">
    <property type="entry name" value="HotDog_dom_sf"/>
</dbReference>
<dbReference type="Pfam" id="PF14539">
    <property type="entry name" value="DUF4442"/>
    <property type="match status" value="1"/>
</dbReference>
<dbReference type="Gene3D" id="3.10.129.10">
    <property type="entry name" value="Hotdog Thioesterase"/>
    <property type="match status" value="1"/>
</dbReference>
<dbReference type="EMBL" id="JAGEVF010000005">
    <property type="protein sequence ID" value="MBO3116626.1"/>
    <property type="molecule type" value="Genomic_DNA"/>
</dbReference>
<organism evidence="1 2">
    <name type="scientific">Winogradskyella pelagia</name>
    <dbReference type="NCBI Taxonomy" id="2819984"/>
    <lineage>
        <taxon>Bacteria</taxon>
        <taxon>Pseudomonadati</taxon>
        <taxon>Bacteroidota</taxon>
        <taxon>Flavobacteriia</taxon>
        <taxon>Flavobacteriales</taxon>
        <taxon>Flavobacteriaceae</taxon>
        <taxon>Winogradskyella</taxon>
    </lineage>
</organism>
<evidence type="ECO:0000313" key="2">
    <source>
        <dbReference type="Proteomes" id="UP000676776"/>
    </source>
</evidence>
<accession>A0ABS3T1K1</accession>